<protein>
    <submittedName>
        <fullName evidence="2">Uncharacterized protein</fullName>
    </submittedName>
</protein>
<evidence type="ECO:0000313" key="2">
    <source>
        <dbReference type="EMBL" id="KAL3632100.1"/>
    </source>
</evidence>
<keyword evidence="1" id="KW-1133">Transmembrane helix</keyword>
<evidence type="ECO:0000256" key="1">
    <source>
        <dbReference type="SAM" id="Phobius"/>
    </source>
</evidence>
<sequence>MMALRGWALRRLLPRGATGPGVAEMGADLWPRLDGAVVRGSGVVVSGYDGSVRRTMCSKKIEEQDLYGLPKEYYDDAKQREKTKELHKKLQEEDGEEEKKVDEYREIGLRLKDYPDEQLRKAKKLVLSFIRSAEEVEEKIMEAAEKGELSEVVLLVIWNRLDLTRRDDEKDAIRSLDLLYRRVETEILKREATPAMGLLNDLLNMHDGFDDDGWLKVCKKQMVETFPREDPFSILVPPAFDIDTETSGTDPIRPNVEADDVLLRVDFIREVNQLLQEVRSEQEEALNTQSFDPESVANRLKQQEKQRAIRQVVGILDLAINLTCFLALGLVAAIVFATYKRKYSHSCDDEASPVFEDPNSLNPVKCPHIRDPAEKYISLIIPTYNEEHRLPGALDETFTYPKERSVNNKSFTYEV</sequence>
<proteinExistence type="predicted"/>
<dbReference type="AlphaFoldDB" id="A0ABD3CQ68"/>
<dbReference type="PANTHER" id="PTHR37219">
    <property type="entry name" value="PROTEIN PALE CRESS, CHLOROPLASTIC"/>
    <property type="match status" value="1"/>
</dbReference>
<reference evidence="3" key="1">
    <citation type="journal article" date="2024" name="IScience">
        <title>Strigolactones Initiate the Formation of Haustorium-like Structures in Castilleja.</title>
        <authorList>
            <person name="Buerger M."/>
            <person name="Peterson D."/>
            <person name="Chory J."/>
        </authorList>
    </citation>
    <scope>NUCLEOTIDE SEQUENCE [LARGE SCALE GENOMIC DNA]</scope>
</reference>
<gene>
    <name evidence="2" type="ORF">CASFOL_025084</name>
</gene>
<keyword evidence="1" id="KW-0812">Transmembrane</keyword>
<evidence type="ECO:0000313" key="3">
    <source>
        <dbReference type="Proteomes" id="UP001632038"/>
    </source>
</evidence>
<name>A0ABD3CQ68_9LAMI</name>
<dbReference type="EMBL" id="JAVIJP010000032">
    <property type="protein sequence ID" value="KAL3632100.1"/>
    <property type="molecule type" value="Genomic_DNA"/>
</dbReference>
<keyword evidence="1" id="KW-0472">Membrane</keyword>
<dbReference type="Proteomes" id="UP001632038">
    <property type="component" value="Unassembled WGS sequence"/>
</dbReference>
<dbReference type="InterPro" id="IPR034563">
    <property type="entry name" value="PALE_CRESS"/>
</dbReference>
<feature type="transmembrane region" description="Helical" evidence="1">
    <location>
        <begin position="312"/>
        <end position="336"/>
    </location>
</feature>
<dbReference type="PANTHER" id="PTHR37219:SF1">
    <property type="entry name" value="PROTEIN PALE CRESS, CHLOROPLASTIC"/>
    <property type="match status" value="1"/>
</dbReference>
<comment type="caution">
    <text evidence="2">The sequence shown here is derived from an EMBL/GenBank/DDBJ whole genome shotgun (WGS) entry which is preliminary data.</text>
</comment>
<keyword evidence="3" id="KW-1185">Reference proteome</keyword>
<organism evidence="2 3">
    <name type="scientific">Castilleja foliolosa</name>
    <dbReference type="NCBI Taxonomy" id="1961234"/>
    <lineage>
        <taxon>Eukaryota</taxon>
        <taxon>Viridiplantae</taxon>
        <taxon>Streptophyta</taxon>
        <taxon>Embryophyta</taxon>
        <taxon>Tracheophyta</taxon>
        <taxon>Spermatophyta</taxon>
        <taxon>Magnoliopsida</taxon>
        <taxon>eudicotyledons</taxon>
        <taxon>Gunneridae</taxon>
        <taxon>Pentapetalae</taxon>
        <taxon>asterids</taxon>
        <taxon>lamiids</taxon>
        <taxon>Lamiales</taxon>
        <taxon>Orobanchaceae</taxon>
        <taxon>Pedicularideae</taxon>
        <taxon>Castillejinae</taxon>
        <taxon>Castilleja</taxon>
    </lineage>
</organism>
<accession>A0ABD3CQ68</accession>